<evidence type="ECO:0000313" key="7">
    <source>
        <dbReference type="Proteomes" id="UP000030185"/>
    </source>
</evidence>
<dbReference type="STRING" id="153721.MYP_2134"/>
<evidence type="ECO:0000256" key="3">
    <source>
        <dbReference type="ARBA" id="ARBA00022801"/>
    </source>
</evidence>
<dbReference type="PROSITE" id="PS51935">
    <property type="entry name" value="NLPC_P60"/>
    <property type="match status" value="1"/>
</dbReference>
<dbReference type="Proteomes" id="UP000030185">
    <property type="component" value="Unassembled WGS sequence"/>
</dbReference>
<keyword evidence="3 6" id="KW-0378">Hydrolase</keyword>
<evidence type="ECO:0000256" key="1">
    <source>
        <dbReference type="ARBA" id="ARBA00007074"/>
    </source>
</evidence>
<dbReference type="Gene3D" id="3.90.1720.10">
    <property type="entry name" value="endopeptidase domain like (from Nostoc punctiforme)"/>
    <property type="match status" value="1"/>
</dbReference>
<keyword evidence="7" id="KW-1185">Reference proteome</keyword>
<reference evidence="6 7" key="1">
    <citation type="submission" date="2014-09" db="EMBL/GenBank/DDBJ databases">
        <title>Sporocytophaga myxococcoides PG-01 genome sequencing.</title>
        <authorList>
            <person name="Liu L."/>
            <person name="Gao P.J."/>
            <person name="Chen G.J."/>
            <person name="Wang L.S."/>
        </authorList>
    </citation>
    <scope>NUCLEOTIDE SEQUENCE [LARGE SCALE GENOMIC DNA]</scope>
    <source>
        <strain evidence="6 7">PG-01</strain>
    </source>
</reference>
<evidence type="ECO:0000256" key="2">
    <source>
        <dbReference type="ARBA" id="ARBA00022670"/>
    </source>
</evidence>
<dbReference type="InterPro" id="IPR000064">
    <property type="entry name" value="NLP_P60_dom"/>
</dbReference>
<proteinExistence type="inferred from homology"/>
<gene>
    <name evidence="6" type="ORF">MYP_2134</name>
</gene>
<dbReference type="PANTHER" id="PTHR47053">
    <property type="entry name" value="MUREIN DD-ENDOPEPTIDASE MEPH-RELATED"/>
    <property type="match status" value="1"/>
</dbReference>
<dbReference type="InterPro" id="IPR038765">
    <property type="entry name" value="Papain-like_cys_pep_sf"/>
</dbReference>
<name>A0A098LDA1_9BACT</name>
<dbReference type="AlphaFoldDB" id="A0A098LDA1"/>
<dbReference type="Pfam" id="PF18348">
    <property type="entry name" value="SH3_16"/>
    <property type="match status" value="1"/>
</dbReference>
<dbReference type="SUPFAM" id="SSF54001">
    <property type="entry name" value="Cysteine proteinases"/>
    <property type="match status" value="1"/>
</dbReference>
<sequence>MHQEPLLEIYGVCGLSVVPVKLEPSDKSEIGTQLLFGELFTILNKSEDGKWVYIEIVQDQYKGWIDSKQYEPVGKEYFTEYQKLQWPVCKDVMGVIQGNGKYFPILMGSTLPFYNNGTVIIGKNILRYDGEAQFINHTPDLKFLERTAKFYLAAPYMWGGKSHFGIDCSGFTQQVMKLCGKQLPRDSYHQAECGFKKPYSERLPGDLAFFHNAHGKVIHVGILLDQNVIIHASGEVRIDMLDENGIFNKEKNIYTHKLSSINQIF</sequence>
<dbReference type="EMBL" id="BBLT01000004">
    <property type="protein sequence ID" value="GAL84906.1"/>
    <property type="molecule type" value="Genomic_DNA"/>
</dbReference>
<dbReference type="GO" id="GO:0006508">
    <property type="term" value="P:proteolysis"/>
    <property type="evidence" value="ECO:0007669"/>
    <property type="project" value="UniProtKB-KW"/>
</dbReference>
<evidence type="ECO:0000313" key="6">
    <source>
        <dbReference type="EMBL" id="GAL84906.1"/>
    </source>
</evidence>
<dbReference type="OrthoDB" id="9813368at2"/>
<comment type="caution">
    <text evidence="6">The sequence shown here is derived from an EMBL/GenBank/DDBJ whole genome shotgun (WGS) entry which is preliminary data.</text>
</comment>
<evidence type="ECO:0000259" key="5">
    <source>
        <dbReference type="PROSITE" id="PS51935"/>
    </source>
</evidence>
<evidence type="ECO:0000256" key="4">
    <source>
        <dbReference type="ARBA" id="ARBA00022807"/>
    </source>
</evidence>
<dbReference type="RefSeq" id="WP_052430086.1">
    <property type="nucleotide sequence ID" value="NZ_BBLT01000004.1"/>
</dbReference>
<dbReference type="PANTHER" id="PTHR47053:SF1">
    <property type="entry name" value="MUREIN DD-ENDOPEPTIDASE MEPH-RELATED"/>
    <property type="match status" value="1"/>
</dbReference>
<dbReference type="Gene3D" id="2.30.30.40">
    <property type="entry name" value="SH3 Domains"/>
    <property type="match status" value="1"/>
</dbReference>
<dbReference type="GO" id="GO:0008234">
    <property type="term" value="F:cysteine-type peptidase activity"/>
    <property type="evidence" value="ECO:0007669"/>
    <property type="project" value="UniProtKB-KW"/>
</dbReference>
<dbReference type="Pfam" id="PF00877">
    <property type="entry name" value="NLPC_P60"/>
    <property type="match status" value="1"/>
</dbReference>
<keyword evidence="2" id="KW-0645">Protease</keyword>
<feature type="domain" description="NlpC/P60" evidence="5">
    <location>
        <begin position="138"/>
        <end position="265"/>
    </location>
</feature>
<organism evidence="6 7">
    <name type="scientific">Sporocytophaga myxococcoides</name>
    <dbReference type="NCBI Taxonomy" id="153721"/>
    <lineage>
        <taxon>Bacteria</taxon>
        <taxon>Pseudomonadati</taxon>
        <taxon>Bacteroidota</taxon>
        <taxon>Cytophagia</taxon>
        <taxon>Cytophagales</taxon>
        <taxon>Cytophagaceae</taxon>
        <taxon>Sporocytophaga</taxon>
    </lineage>
</organism>
<dbReference type="InterPro" id="IPR041382">
    <property type="entry name" value="SH3_16"/>
</dbReference>
<protein>
    <submittedName>
        <fullName evidence="6">Cell wall-associated hydrolase</fullName>
    </submittedName>
</protein>
<keyword evidence="4" id="KW-0788">Thiol protease</keyword>
<accession>A0A098LDA1</accession>
<dbReference type="eggNOG" id="COG0791">
    <property type="taxonomic scope" value="Bacteria"/>
</dbReference>
<dbReference type="InterPro" id="IPR051202">
    <property type="entry name" value="Peptidase_C40"/>
</dbReference>
<comment type="similarity">
    <text evidence="1">Belongs to the peptidase C40 family.</text>
</comment>